<feature type="domain" description="Thiolase C-terminal" evidence="1">
    <location>
        <begin position="238"/>
        <end position="373"/>
    </location>
</feature>
<dbReference type="PIRSF" id="PIRSF000429">
    <property type="entry name" value="Ac-CoA_Ac_transf"/>
    <property type="match status" value="1"/>
</dbReference>
<dbReference type="InterPro" id="IPR002155">
    <property type="entry name" value="Thiolase"/>
</dbReference>
<dbReference type="Gene3D" id="3.40.47.10">
    <property type="match status" value="1"/>
</dbReference>
<accession>A0A062UN14</accession>
<comment type="caution">
    <text evidence="2">The sequence shown here is derived from an EMBL/GenBank/DDBJ whole genome shotgun (WGS) entry which is preliminary data.</text>
</comment>
<sequence length="374" mass="39187">MRGRTVIAGIGHTAFGALSGRSATSLIVEATRNALADANVDKTMVDALLVKPSTSAPQLMTGQIVAEALGLQPKLGMSWDQGGAAVIGMISYASLAIEARLCDIVVICFADNPRTGSSEVYRSSTGTDGLFGYVGVPAAYAMIARRHMEQYGTTPRQLGAVPIAARRHGAANPSAQLRKPLSMADYLNEPYIVDPFRRSDCALVSDGGAAIVLMSAERAMQLAVRAPVPILGFGLGQSSWDVRLRQDLTTTCATVSATTAFSAAGLAPEDIDVAQLYDCFSIVPIMTLEDYGFCKKGQGGAFVEEGRIEIDGDLPMNTAGGLLSETGMPGMQLVLEGVRQVRGNANLQARKANTCIVSSQGGIMQTHGTLIIGG</sequence>
<protein>
    <recommendedName>
        <fullName evidence="1">Thiolase C-terminal domain-containing protein</fullName>
    </recommendedName>
</protein>
<dbReference type="eggNOG" id="COG0183">
    <property type="taxonomic scope" value="Bacteria"/>
</dbReference>
<reference evidence="2 3" key="1">
    <citation type="journal article" date="2014" name="Antonie Van Leeuwenhoek">
        <title>Hyphomonas beringensis sp. nov. and Hyphomonas chukchiensis sp. nov., isolated from surface seawater of the Bering Sea and Chukchi Sea.</title>
        <authorList>
            <person name="Li C."/>
            <person name="Lai Q."/>
            <person name="Li G."/>
            <person name="Dong C."/>
            <person name="Wang J."/>
            <person name="Liao Y."/>
            <person name="Shao Z."/>
        </authorList>
    </citation>
    <scope>NUCLEOTIDE SEQUENCE [LARGE SCALE GENOMIC DNA]</scope>
    <source>
        <strain evidence="2 3">BH-BN04-4</strain>
    </source>
</reference>
<proteinExistence type="predicted"/>
<dbReference type="PATRIC" id="fig|1280947.3.peg.1771"/>
<evidence type="ECO:0000313" key="2">
    <source>
        <dbReference type="EMBL" id="KCZ58687.1"/>
    </source>
</evidence>
<dbReference type="SUPFAM" id="SSF53901">
    <property type="entry name" value="Thiolase-like"/>
    <property type="match status" value="2"/>
</dbReference>
<dbReference type="OrthoDB" id="9790314at2"/>
<dbReference type="EMBL" id="AWFG01000020">
    <property type="protein sequence ID" value="KCZ58687.1"/>
    <property type="molecule type" value="Genomic_DNA"/>
</dbReference>
<organism evidence="2 3">
    <name type="scientific">Hyphomonas chukchiensis</name>
    <dbReference type="NCBI Taxonomy" id="1280947"/>
    <lineage>
        <taxon>Bacteria</taxon>
        <taxon>Pseudomonadati</taxon>
        <taxon>Pseudomonadota</taxon>
        <taxon>Alphaproteobacteria</taxon>
        <taxon>Hyphomonadales</taxon>
        <taxon>Hyphomonadaceae</taxon>
        <taxon>Hyphomonas</taxon>
    </lineage>
</organism>
<dbReference type="AlphaFoldDB" id="A0A062UN14"/>
<dbReference type="Pfam" id="PF22691">
    <property type="entry name" value="Thiolase_C_1"/>
    <property type="match status" value="1"/>
</dbReference>
<dbReference type="STRING" id="1280947.HY30_15895"/>
<dbReference type="InterPro" id="IPR055140">
    <property type="entry name" value="Thiolase_C_2"/>
</dbReference>
<dbReference type="Proteomes" id="UP000027190">
    <property type="component" value="Unassembled WGS sequence"/>
</dbReference>
<evidence type="ECO:0000259" key="1">
    <source>
        <dbReference type="Pfam" id="PF22691"/>
    </source>
</evidence>
<dbReference type="PANTHER" id="PTHR42870:SF1">
    <property type="entry name" value="NON-SPECIFIC LIPID-TRANSFER PROTEIN-LIKE 2"/>
    <property type="match status" value="1"/>
</dbReference>
<keyword evidence="3" id="KW-1185">Reference proteome</keyword>
<dbReference type="RefSeq" id="WP_034739257.1">
    <property type="nucleotide sequence ID" value="NZ_AWFG01000020.1"/>
</dbReference>
<dbReference type="PANTHER" id="PTHR42870">
    <property type="entry name" value="ACETYL-COA C-ACETYLTRANSFERASE"/>
    <property type="match status" value="1"/>
</dbReference>
<dbReference type="CDD" id="cd00829">
    <property type="entry name" value="SCP-x_thiolase"/>
    <property type="match status" value="1"/>
</dbReference>
<dbReference type="InterPro" id="IPR016039">
    <property type="entry name" value="Thiolase-like"/>
</dbReference>
<name>A0A062UN14_9PROT</name>
<gene>
    <name evidence="2" type="ORF">HY30_15895</name>
</gene>
<dbReference type="GO" id="GO:0003988">
    <property type="term" value="F:acetyl-CoA C-acyltransferase activity"/>
    <property type="evidence" value="ECO:0007669"/>
    <property type="project" value="UniProtKB-ARBA"/>
</dbReference>
<evidence type="ECO:0000313" key="3">
    <source>
        <dbReference type="Proteomes" id="UP000027190"/>
    </source>
</evidence>